<accession>A0A8D8HNZ7</accession>
<reference evidence="2" key="1">
    <citation type="submission" date="2021-05" db="EMBL/GenBank/DDBJ databases">
        <authorList>
            <person name="Alioto T."/>
            <person name="Alioto T."/>
            <person name="Gomez Garrido J."/>
        </authorList>
    </citation>
    <scope>NUCLEOTIDE SEQUENCE</scope>
</reference>
<evidence type="ECO:0000256" key="1">
    <source>
        <dbReference type="SAM" id="MobiDB-lite"/>
    </source>
</evidence>
<dbReference type="EMBL" id="HBUE01219341">
    <property type="protein sequence ID" value="CAG6538860.1"/>
    <property type="molecule type" value="Transcribed_RNA"/>
</dbReference>
<dbReference type="AlphaFoldDB" id="A0A8D8HNZ7"/>
<evidence type="ECO:0000313" key="2">
    <source>
        <dbReference type="EMBL" id="CAG6538860.1"/>
    </source>
</evidence>
<proteinExistence type="predicted"/>
<organism evidence="2">
    <name type="scientific">Culex pipiens</name>
    <name type="common">House mosquito</name>
    <dbReference type="NCBI Taxonomy" id="7175"/>
    <lineage>
        <taxon>Eukaryota</taxon>
        <taxon>Metazoa</taxon>
        <taxon>Ecdysozoa</taxon>
        <taxon>Arthropoda</taxon>
        <taxon>Hexapoda</taxon>
        <taxon>Insecta</taxon>
        <taxon>Pterygota</taxon>
        <taxon>Neoptera</taxon>
        <taxon>Endopterygota</taxon>
        <taxon>Diptera</taxon>
        <taxon>Nematocera</taxon>
        <taxon>Culicoidea</taxon>
        <taxon>Culicidae</taxon>
        <taxon>Culicinae</taxon>
        <taxon>Culicini</taxon>
        <taxon>Culex</taxon>
        <taxon>Culex</taxon>
    </lineage>
</organism>
<feature type="compositionally biased region" description="Polar residues" evidence="1">
    <location>
        <begin position="1"/>
        <end position="23"/>
    </location>
</feature>
<dbReference type="EMBL" id="HBUE01325916">
    <property type="protein sequence ID" value="CAG6590875.1"/>
    <property type="molecule type" value="Transcribed_RNA"/>
</dbReference>
<sequence length="115" mass="13329">MTKIPSSPSSRSTFGLRPSSTGTGCCAPAAGKRSTSFTSFTARSRSDGDCTWRSKRNSWRRRRRVLLPRWLRLNGWSPMGGVLGTIRTEILSRVRRRWNFRMIFPRIRKRSLRLQ</sequence>
<protein>
    <submittedName>
        <fullName evidence="2">(northern house mosquito) hypothetical protein</fullName>
    </submittedName>
</protein>
<feature type="region of interest" description="Disordered" evidence="1">
    <location>
        <begin position="1"/>
        <end position="32"/>
    </location>
</feature>
<name>A0A8D8HNZ7_CULPI</name>